<keyword evidence="3" id="KW-1185">Reference proteome</keyword>
<dbReference type="Proteomes" id="UP000033423">
    <property type="component" value="Unassembled WGS sequence"/>
</dbReference>
<dbReference type="InterPro" id="IPR009003">
    <property type="entry name" value="Peptidase_S1_PA"/>
</dbReference>
<proteinExistence type="predicted"/>
<dbReference type="PANTHER" id="PTHR23150:SF19">
    <property type="entry name" value="FORMYLGLYCINE-GENERATING ENZYME"/>
    <property type="match status" value="1"/>
</dbReference>
<accession>A0A0F3GVQ8</accession>
<reference evidence="2 3" key="1">
    <citation type="submission" date="2015-02" db="EMBL/GenBank/DDBJ databases">
        <title>Single-cell genomics of uncultivated deep-branching MTB reveals a conserved set of magnetosome genes.</title>
        <authorList>
            <person name="Kolinko S."/>
            <person name="Richter M."/>
            <person name="Glockner F.O."/>
            <person name="Brachmann A."/>
            <person name="Schuler D."/>
        </authorList>
    </citation>
    <scope>NUCLEOTIDE SEQUENCE [LARGE SCALE GENOMIC DNA]</scope>
    <source>
        <strain evidence="2">TM-1</strain>
    </source>
</reference>
<dbReference type="InterPro" id="IPR016187">
    <property type="entry name" value="CTDL_fold"/>
</dbReference>
<dbReference type="Gene3D" id="3.90.1580.10">
    <property type="entry name" value="paralog of FGE (formylglycine-generating enzyme)"/>
    <property type="match status" value="1"/>
</dbReference>
<dbReference type="PRINTS" id="PR00834">
    <property type="entry name" value="PROTEASES2C"/>
</dbReference>
<protein>
    <submittedName>
        <fullName evidence="2">Sulfatase-modifying factor protein</fullName>
    </submittedName>
</protein>
<evidence type="ECO:0000259" key="1">
    <source>
        <dbReference type="Pfam" id="PF03781"/>
    </source>
</evidence>
<dbReference type="EMBL" id="LACI01000796">
    <property type="protein sequence ID" value="KJU85942.1"/>
    <property type="molecule type" value="Genomic_DNA"/>
</dbReference>
<dbReference type="InterPro" id="IPR001940">
    <property type="entry name" value="Peptidase_S1C"/>
</dbReference>
<dbReference type="GO" id="GO:0006508">
    <property type="term" value="P:proteolysis"/>
    <property type="evidence" value="ECO:0007669"/>
    <property type="project" value="InterPro"/>
</dbReference>
<dbReference type="AlphaFoldDB" id="A0A0F3GVQ8"/>
<dbReference type="Gene3D" id="2.40.10.120">
    <property type="match status" value="1"/>
</dbReference>
<organism evidence="2 3">
    <name type="scientific">Candidatus Magnetobacterium bavaricum</name>
    <dbReference type="NCBI Taxonomy" id="29290"/>
    <lineage>
        <taxon>Bacteria</taxon>
        <taxon>Pseudomonadati</taxon>
        <taxon>Nitrospirota</taxon>
        <taxon>Thermodesulfovibrionia</taxon>
        <taxon>Thermodesulfovibrionales</taxon>
        <taxon>Candidatus Magnetobacteriaceae</taxon>
        <taxon>Candidatus Magnetobacterium</taxon>
    </lineage>
</organism>
<evidence type="ECO:0000313" key="3">
    <source>
        <dbReference type="Proteomes" id="UP000033423"/>
    </source>
</evidence>
<name>A0A0F3GVQ8_9BACT</name>
<dbReference type="SUPFAM" id="SSF56436">
    <property type="entry name" value="C-type lectin-like"/>
    <property type="match status" value="1"/>
</dbReference>
<dbReference type="Pfam" id="PF03781">
    <property type="entry name" value="FGE-sulfatase"/>
    <property type="match status" value="1"/>
</dbReference>
<dbReference type="InterPro" id="IPR051043">
    <property type="entry name" value="Sulfatase_Mod_Factor_Kinase"/>
</dbReference>
<dbReference type="PANTHER" id="PTHR23150">
    <property type="entry name" value="SULFATASE MODIFYING FACTOR 1, 2"/>
    <property type="match status" value="1"/>
</dbReference>
<dbReference type="InterPro" id="IPR042095">
    <property type="entry name" value="SUMF_sf"/>
</dbReference>
<comment type="caution">
    <text evidence="2">The sequence shown here is derived from an EMBL/GenBank/DDBJ whole genome shotgun (WGS) entry which is preliminary data.</text>
</comment>
<feature type="domain" description="Sulfatase-modifying factor enzyme-like" evidence="1">
    <location>
        <begin position="237"/>
        <end position="466"/>
    </location>
</feature>
<sequence>MFLMDVLRRCATIVLVCVFCSIGIGLVGAEKENTGGLFGSGFIIHSNGYILTNNHVVKGAKDITVVLGDDREYKAEVFMADEAKDIAMLKIDATGLPKVRLGDSNQMEVTDYVMVLGYPLANKLGREVSASDGKINAKRGRESFPLFQIDANMHPGNSGGPVVNNYGEVIGIAVSKLNAAERINFAIPISSANQFIKAAYPSRVKRMPGRTKMKQSDIFEQVKKSTVFIWTVLKEEAPDLVLVKGGCYKMGDTFDDGFVDEKPVHEVCVDDFYMGKYEVTQAQWEKVIGSNPSHFKKGGSYPVEQVSWDDVQVYISKLNQQTNKKYRLPTEAEWEYACREGGKNTVRFGTGTEKINSRIANFDAREASKKPYSETGEYRGQTTPVESFNKSNSLGLYNMSGNVWEWVADTYAVDAYSQNNPIYTKTSTGRVIRGGGWGHGPEDVRCARRGSGTIDFRFGNIGFRLVFSP</sequence>
<dbReference type="Pfam" id="PF13365">
    <property type="entry name" value="Trypsin_2"/>
    <property type="match status" value="1"/>
</dbReference>
<evidence type="ECO:0000313" key="2">
    <source>
        <dbReference type="EMBL" id="KJU85942.1"/>
    </source>
</evidence>
<dbReference type="GO" id="GO:0004252">
    <property type="term" value="F:serine-type endopeptidase activity"/>
    <property type="evidence" value="ECO:0007669"/>
    <property type="project" value="InterPro"/>
</dbReference>
<dbReference type="PATRIC" id="fig|29290.4.peg.2473"/>
<gene>
    <name evidence="2" type="ORF">MBAV_001864</name>
</gene>
<dbReference type="GO" id="GO:0120147">
    <property type="term" value="F:formylglycine-generating oxidase activity"/>
    <property type="evidence" value="ECO:0007669"/>
    <property type="project" value="TreeGrafter"/>
</dbReference>
<dbReference type="SUPFAM" id="SSF50494">
    <property type="entry name" value="Trypsin-like serine proteases"/>
    <property type="match status" value="1"/>
</dbReference>
<dbReference type="InterPro" id="IPR005532">
    <property type="entry name" value="SUMF_dom"/>
</dbReference>